<comment type="caution">
    <text evidence="1">The sequence shown here is derived from an EMBL/GenBank/DDBJ whole genome shotgun (WGS) entry which is preliminary data.</text>
</comment>
<protein>
    <submittedName>
        <fullName evidence="1">Uncharacterized protein</fullName>
    </submittedName>
</protein>
<dbReference type="RefSeq" id="WP_025361393.1">
    <property type="nucleotide sequence ID" value="NZ_BAAABQ010000009.1"/>
</dbReference>
<name>A0ABR6BXC5_9PSEU</name>
<gene>
    <name evidence="1" type="ORF">BC739_008808</name>
</gene>
<keyword evidence="2" id="KW-1185">Reference proteome</keyword>
<dbReference type="Proteomes" id="UP000517916">
    <property type="component" value="Unassembled WGS sequence"/>
</dbReference>
<dbReference type="EMBL" id="JACJID010000009">
    <property type="protein sequence ID" value="MBA8931556.1"/>
    <property type="molecule type" value="Genomic_DNA"/>
</dbReference>
<accession>A0ABR6BXC5</accession>
<proteinExistence type="predicted"/>
<reference evidence="1 2" key="1">
    <citation type="submission" date="2020-08" db="EMBL/GenBank/DDBJ databases">
        <title>Genomic Encyclopedia of Archaeal and Bacterial Type Strains, Phase II (KMG-II): from individual species to whole genera.</title>
        <authorList>
            <person name="Goeker M."/>
        </authorList>
    </citation>
    <scope>NUCLEOTIDE SEQUENCE [LARGE SCALE GENOMIC DNA]</scope>
    <source>
        <strain evidence="1 2">DSM 43850</strain>
    </source>
</reference>
<organism evidence="1 2">
    <name type="scientific">Kutzneria viridogrisea</name>
    <dbReference type="NCBI Taxonomy" id="47990"/>
    <lineage>
        <taxon>Bacteria</taxon>
        <taxon>Bacillati</taxon>
        <taxon>Actinomycetota</taxon>
        <taxon>Actinomycetes</taxon>
        <taxon>Pseudonocardiales</taxon>
        <taxon>Pseudonocardiaceae</taxon>
        <taxon>Kutzneria</taxon>
    </lineage>
</organism>
<sequence>MTDISLTKTVVVLAASPADHSTTTHELTQRLRAHGRNPVRVGRAGPAEPELDRLRRADWSTAVDSVLDACTKERDARRTAAAGDVLVVGGSPIGALAWYQAGLSLRGERCDPRIRGWLEGPTVGAAAHYGAVLHVRPASGAGRAVTLVDEALLAVLERLGIPTFAIFASPSDCELGHTLDGLFASPGHPAVPTSSAARCLTGWP</sequence>
<evidence type="ECO:0000313" key="2">
    <source>
        <dbReference type="Proteomes" id="UP000517916"/>
    </source>
</evidence>
<evidence type="ECO:0000313" key="1">
    <source>
        <dbReference type="EMBL" id="MBA8931556.1"/>
    </source>
</evidence>